<dbReference type="InterPro" id="IPR052564">
    <property type="entry name" value="N-acetyltrans/Recomb-assoc"/>
</dbReference>
<dbReference type="EMBL" id="JAPDDR010000007">
    <property type="protein sequence ID" value="MCW1914907.1"/>
    <property type="molecule type" value="Genomic_DNA"/>
</dbReference>
<proteinExistence type="predicted"/>
<dbReference type="Pfam" id="PF13673">
    <property type="entry name" value="Acetyltransf_10"/>
    <property type="match status" value="1"/>
</dbReference>
<keyword evidence="2" id="KW-0808">Transferase</keyword>
<dbReference type="EC" id="2.3.1.-" evidence="2"/>
<dbReference type="CDD" id="cd04301">
    <property type="entry name" value="NAT_SF"/>
    <property type="match status" value="1"/>
</dbReference>
<dbReference type="SUPFAM" id="SSF55729">
    <property type="entry name" value="Acyl-CoA N-acyltransferases (Nat)"/>
    <property type="match status" value="1"/>
</dbReference>
<keyword evidence="2" id="KW-0012">Acyltransferase</keyword>
<name>A0ABT3G4X3_9BACT</name>
<keyword evidence="3" id="KW-1185">Reference proteome</keyword>
<dbReference type="InterPro" id="IPR016181">
    <property type="entry name" value="Acyl_CoA_acyltransferase"/>
</dbReference>
<dbReference type="PANTHER" id="PTHR43451:SF1">
    <property type="entry name" value="ACETYLTRANSFERASE"/>
    <property type="match status" value="1"/>
</dbReference>
<dbReference type="PROSITE" id="PS51186">
    <property type="entry name" value="GNAT"/>
    <property type="match status" value="1"/>
</dbReference>
<accession>A0ABT3G4X3</accession>
<evidence type="ECO:0000313" key="3">
    <source>
        <dbReference type="Proteomes" id="UP001165653"/>
    </source>
</evidence>
<sequence length="157" mass="18217">MVRRYREGDHLEIGRIYHEAIHRLAAADYTPEQLAAWSNGKIDWEKWRERCERKQPFVKEIEGEVAGFMEMDPDGHIDCTYVNPVYARRGVMSEIMAAVKAEAERMGIKRLFAEVSITARPFFEKHGFVLVRDNQVLIGDQILINFIMESRFVSDPG</sequence>
<gene>
    <name evidence="2" type="ORF">OJ996_15065</name>
</gene>
<evidence type="ECO:0000313" key="2">
    <source>
        <dbReference type="EMBL" id="MCW1914907.1"/>
    </source>
</evidence>
<evidence type="ECO:0000259" key="1">
    <source>
        <dbReference type="PROSITE" id="PS51186"/>
    </source>
</evidence>
<protein>
    <submittedName>
        <fullName evidence="2">GNAT family N-acetyltransferase</fullName>
        <ecNumber evidence="2">2.3.1.-</ecNumber>
    </submittedName>
</protein>
<feature type="domain" description="N-acetyltransferase" evidence="1">
    <location>
        <begin position="1"/>
        <end position="153"/>
    </location>
</feature>
<dbReference type="GO" id="GO:0016746">
    <property type="term" value="F:acyltransferase activity"/>
    <property type="evidence" value="ECO:0007669"/>
    <property type="project" value="UniProtKB-KW"/>
</dbReference>
<comment type="caution">
    <text evidence="2">The sequence shown here is derived from an EMBL/GenBank/DDBJ whole genome shotgun (WGS) entry which is preliminary data.</text>
</comment>
<dbReference type="PANTHER" id="PTHR43451">
    <property type="entry name" value="ACETYLTRANSFERASE (GNAT) FAMILY PROTEIN"/>
    <property type="match status" value="1"/>
</dbReference>
<dbReference type="Gene3D" id="3.40.630.30">
    <property type="match status" value="1"/>
</dbReference>
<reference evidence="2" key="1">
    <citation type="submission" date="2022-10" db="EMBL/GenBank/DDBJ databases">
        <title>Luteolibacter sp. GHJ8, whole genome shotgun sequencing project.</title>
        <authorList>
            <person name="Zhao G."/>
            <person name="Shen L."/>
        </authorList>
    </citation>
    <scope>NUCLEOTIDE SEQUENCE</scope>
    <source>
        <strain evidence="2">GHJ8</strain>
    </source>
</reference>
<organism evidence="2 3">
    <name type="scientific">Luteolibacter rhizosphaerae</name>
    <dbReference type="NCBI Taxonomy" id="2989719"/>
    <lineage>
        <taxon>Bacteria</taxon>
        <taxon>Pseudomonadati</taxon>
        <taxon>Verrucomicrobiota</taxon>
        <taxon>Verrucomicrobiia</taxon>
        <taxon>Verrucomicrobiales</taxon>
        <taxon>Verrucomicrobiaceae</taxon>
        <taxon>Luteolibacter</taxon>
    </lineage>
</organism>
<dbReference type="Proteomes" id="UP001165653">
    <property type="component" value="Unassembled WGS sequence"/>
</dbReference>
<dbReference type="InterPro" id="IPR000182">
    <property type="entry name" value="GNAT_dom"/>
</dbReference>